<comment type="caution">
    <text evidence="3">The sequence shown here is derived from an EMBL/GenBank/DDBJ whole genome shotgun (WGS) entry which is preliminary data.</text>
</comment>
<dbReference type="EMBL" id="BAFE01000053">
    <property type="protein sequence ID" value="GAB48555.1"/>
    <property type="molecule type" value="Genomic_DNA"/>
</dbReference>
<evidence type="ECO:0000313" key="3">
    <source>
        <dbReference type="EMBL" id="GAB48555.1"/>
    </source>
</evidence>
<sequence>MRARHPDYPDAMTSPSPSPLPPDGTEVGEPASRTWVEFDDPAAEDTRLRCDLTWLTSDYHCIFGAGCPGIDADRPDDGCCVLGAHFTDEEDRDRVEAVVRDLTDDEWELREEALADGWTETEAGELKTRVVDGACILLNGPGAPMGAGCALHQHAVAHGLEPHTTKPDVCWQLPLRRTYRTVTLPDETEYLEVSIGEYVRGGWGPGGHDLDWYCTSSPLAHTGRSPLFRTNEAELVELMGRAAYDVLVPLAEAHLAGIAALRAVPEGARLLPLVVHPATLAARAAAGTRDGETES</sequence>
<organism evidence="3 4">
    <name type="scientific">Mobilicoccus pelagius NBRC 104925</name>
    <dbReference type="NCBI Taxonomy" id="1089455"/>
    <lineage>
        <taxon>Bacteria</taxon>
        <taxon>Bacillati</taxon>
        <taxon>Actinomycetota</taxon>
        <taxon>Actinomycetes</taxon>
        <taxon>Micrococcales</taxon>
        <taxon>Dermatophilaceae</taxon>
        <taxon>Mobilicoccus</taxon>
    </lineage>
</organism>
<proteinExistence type="inferred from homology"/>
<dbReference type="Proteomes" id="UP000004367">
    <property type="component" value="Unassembled WGS sequence"/>
</dbReference>
<evidence type="ECO:0000256" key="2">
    <source>
        <dbReference type="SAM" id="MobiDB-lite"/>
    </source>
</evidence>
<evidence type="ECO:0000256" key="1">
    <source>
        <dbReference type="ARBA" id="ARBA00093770"/>
    </source>
</evidence>
<dbReference type="STRING" id="1089455.MOPEL_074_00420"/>
<comment type="similarity">
    <text evidence="1">Belongs to the Rv0495c family.</text>
</comment>
<dbReference type="Pfam" id="PF11307">
    <property type="entry name" value="DUF3109"/>
    <property type="match status" value="1"/>
</dbReference>
<gene>
    <name evidence="3" type="ORF">MOPEL_074_00420</name>
</gene>
<dbReference type="AlphaFoldDB" id="H5US47"/>
<accession>H5US47</accession>
<feature type="region of interest" description="Disordered" evidence="2">
    <location>
        <begin position="1"/>
        <end position="30"/>
    </location>
</feature>
<reference evidence="3 4" key="1">
    <citation type="submission" date="2012-02" db="EMBL/GenBank/DDBJ databases">
        <title>Whole genome shotgun sequence of Mobilicoccus pelagius NBRC 104925.</title>
        <authorList>
            <person name="Yoshida Y."/>
            <person name="Hosoyama A."/>
            <person name="Tsuchikane K."/>
            <person name="Katsumata H."/>
            <person name="Yamazaki S."/>
            <person name="Fujita N."/>
        </authorList>
    </citation>
    <scope>NUCLEOTIDE SEQUENCE [LARGE SCALE GENOMIC DNA]</scope>
    <source>
        <strain evidence="3 4">NBRC 104925</strain>
    </source>
</reference>
<name>H5US47_9MICO</name>
<dbReference type="InterPro" id="IPR021458">
    <property type="entry name" value="Rv0495c"/>
</dbReference>
<evidence type="ECO:0000313" key="4">
    <source>
        <dbReference type="Proteomes" id="UP000004367"/>
    </source>
</evidence>
<keyword evidence="4" id="KW-1185">Reference proteome</keyword>
<protein>
    <recommendedName>
        <fullName evidence="5">DUF3109 family protein</fullName>
    </recommendedName>
</protein>
<dbReference type="eggNOG" id="ENOG502Z8QX">
    <property type="taxonomic scope" value="Bacteria"/>
</dbReference>
<evidence type="ECO:0008006" key="5">
    <source>
        <dbReference type="Google" id="ProtNLM"/>
    </source>
</evidence>